<evidence type="ECO:0000259" key="1">
    <source>
        <dbReference type="PROSITE" id="PS50888"/>
    </source>
</evidence>
<protein>
    <submittedName>
        <fullName evidence="2">Basic helix-loop-helix transcription factor amos isoform X2</fullName>
    </submittedName>
</protein>
<dbReference type="STRING" id="10195.A0A3M7QT50"/>
<dbReference type="Pfam" id="PF00010">
    <property type="entry name" value="HLH"/>
    <property type="match status" value="1"/>
</dbReference>
<dbReference type="Gene3D" id="4.10.280.10">
    <property type="entry name" value="Helix-loop-helix DNA-binding domain"/>
    <property type="match status" value="1"/>
</dbReference>
<dbReference type="OrthoDB" id="6125763at2759"/>
<dbReference type="GO" id="GO:0046983">
    <property type="term" value="F:protein dimerization activity"/>
    <property type="evidence" value="ECO:0007669"/>
    <property type="project" value="InterPro"/>
</dbReference>
<keyword evidence="3" id="KW-1185">Reference proteome</keyword>
<dbReference type="GO" id="GO:0032502">
    <property type="term" value="P:developmental process"/>
    <property type="evidence" value="ECO:0007669"/>
    <property type="project" value="TreeGrafter"/>
</dbReference>
<evidence type="ECO:0000313" key="2">
    <source>
        <dbReference type="EMBL" id="RNA14530.1"/>
    </source>
</evidence>
<proteinExistence type="predicted"/>
<dbReference type="SMART" id="SM00353">
    <property type="entry name" value="HLH"/>
    <property type="match status" value="1"/>
</dbReference>
<dbReference type="GO" id="GO:0000981">
    <property type="term" value="F:DNA-binding transcription factor activity, RNA polymerase II-specific"/>
    <property type="evidence" value="ECO:0007669"/>
    <property type="project" value="TreeGrafter"/>
</dbReference>
<dbReference type="EMBL" id="REGN01005162">
    <property type="protein sequence ID" value="RNA14530.1"/>
    <property type="molecule type" value="Genomic_DNA"/>
</dbReference>
<dbReference type="Proteomes" id="UP000276133">
    <property type="component" value="Unassembled WGS sequence"/>
</dbReference>
<gene>
    <name evidence="2" type="ORF">BpHYR1_003720</name>
</gene>
<dbReference type="InterPro" id="IPR011598">
    <property type="entry name" value="bHLH_dom"/>
</dbReference>
<feature type="domain" description="BHLH" evidence="1">
    <location>
        <begin position="44"/>
        <end position="96"/>
    </location>
</feature>
<name>A0A3M7QT50_BRAPC</name>
<accession>A0A3M7QT50</accession>
<organism evidence="2 3">
    <name type="scientific">Brachionus plicatilis</name>
    <name type="common">Marine rotifer</name>
    <name type="synonym">Brachionus muelleri</name>
    <dbReference type="NCBI Taxonomy" id="10195"/>
    <lineage>
        <taxon>Eukaryota</taxon>
        <taxon>Metazoa</taxon>
        <taxon>Spiralia</taxon>
        <taxon>Gnathifera</taxon>
        <taxon>Rotifera</taxon>
        <taxon>Eurotatoria</taxon>
        <taxon>Monogononta</taxon>
        <taxon>Pseudotrocha</taxon>
        <taxon>Ploima</taxon>
        <taxon>Brachionidae</taxon>
        <taxon>Brachionus</taxon>
    </lineage>
</organism>
<dbReference type="InterPro" id="IPR050283">
    <property type="entry name" value="E-box_TF_Regulators"/>
</dbReference>
<reference evidence="2 3" key="1">
    <citation type="journal article" date="2018" name="Sci. Rep.">
        <title>Genomic signatures of local adaptation to the degree of environmental predictability in rotifers.</title>
        <authorList>
            <person name="Franch-Gras L."/>
            <person name="Hahn C."/>
            <person name="Garcia-Roger E.M."/>
            <person name="Carmona M.J."/>
            <person name="Serra M."/>
            <person name="Gomez A."/>
        </authorList>
    </citation>
    <scope>NUCLEOTIDE SEQUENCE [LARGE SCALE GENOMIC DNA]</scope>
    <source>
        <strain evidence="2">HYR1</strain>
    </source>
</reference>
<dbReference type="SUPFAM" id="SSF47459">
    <property type="entry name" value="HLH, helix-loop-helix DNA-binding domain"/>
    <property type="match status" value="1"/>
</dbReference>
<evidence type="ECO:0000313" key="3">
    <source>
        <dbReference type="Proteomes" id="UP000276133"/>
    </source>
</evidence>
<dbReference type="PANTHER" id="PTHR23349:SF97">
    <property type="entry name" value="BHLH DOMAIN-CONTAINING PROTEIN"/>
    <property type="match status" value="1"/>
</dbReference>
<sequence>MLKAKKFKSSNLNEYDQDYDNEDFTDLTMSRAKSKNCKGFIHDFKDTANHLSERTRLVSINEAFEILRTHIPTFPYERRLSKIDTLHLAIAYINLLESVLESNLGLYGYFEFVLNQTFSKSSFNNYQFKKPIWATSDLTVRLNWLNWNALGIRNDAVPKYLNLFKLFADCKKEINF</sequence>
<dbReference type="GO" id="GO:0000977">
    <property type="term" value="F:RNA polymerase II transcription regulatory region sequence-specific DNA binding"/>
    <property type="evidence" value="ECO:0007669"/>
    <property type="project" value="TreeGrafter"/>
</dbReference>
<dbReference type="PROSITE" id="PS50888">
    <property type="entry name" value="BHLH"/>
    <property type="match status" value="1"/>
</dbReference>
<dbReference type="PANTHER" id="PTHR23349">
    <property type="entry name" value="BASIC HELIX-LOOP-HELIX TRANSCRIPTION FACTOR, TWIST"/>
    <property type="match status" value="1"/>
</dbReference>
<comment type="caution">
    <text evidence="2">The sequence shown here is derived from an EMBL/GenBank/DDBJ whole genome shotgun (WGS) entry which is preliminary data.</text>
</comment>
<dbReference type="InterPro" id="IPR036638">
    <property type="entry name" value="HLH_DNA-bd_sf"/>
</dbReference>
<dbReference type="AlphaFoldDB" id="A0A3M7QT50"/>